<name>A0ABU3LH18_9FLAO</name>
<dbReference type="Proteomes" id="UP001257277">
    <property type="component" value="Unassembled WGS sequence"/>
</dbReference>
<sequence length="61" mass="7097">MDISTDLLKDYIYDKIADIDDENVLTAIKTLIDHIQASSDDTITEKENFNSYIKVWLKDMN</sequence>
<evidence type="ECO:0000313" key="1">
    <source>
        <dbReference type="EMBL" id="MDT7832362.1"/>
    </source>
</evidence>
<organism evidence="1 2">
    <name type="scientific">Asprobacillus argus</name>
    <dbReference type="NCBI Taxonomy" id="3076534"/>
    <lineage>
        <taxon>Bacteria</taxon>
        <taxon>Pseudomonadati</taxon>
        <taxon>Bacteroidota</taxon>
        <taxon>Flavobacteriia</taxon>
        <taxon>Flavobacteriales</taxon>
        <taxon>Flavobacteriaceae</taxon>
        <taxon>Asprobacillus</taxon>
    </lineage>
</organism>
<protein>
    <submittedName>
        <fullName evidence="1">Uncharacterized protein</fullName>
    </submittedName>
</protein>
<evidence type="ECO:0000313" key="2">
    <source>
        <dbReference type="Proteomes" id="UP001257277"/>
    </source>
</evidence>
<dbReference type="RefSeq" id="WP_349241622.1">
    <property type="nucleotide sequence ID" value="NZ_JAVTTO010000003.1"/>
</dbReference>
<dbReference type="EMBL" id="JAVTTO010000003">
    <property type="protein sequence ID" value="MDT7832362.1"/>
    <property type="molecule type" value="Genomic_DNA"/>
</dbReference>
<reference evidence="1 2" key="1">
    <citation type="submission" date="2023-09" db="EMBL/GenBank/DDBJ databases">
        <title>Novel taxa isolated from Blanes Bay.</title>
        <authorList>
            <person name="Rey-Velasco X."/>
            <person name="Lucena T."/>
        </authorList>
    </citation>
    <scope>NUCLEOTIDE SEQUENCE [LARGE SCALE GENOMIC DNA]</scope>
    <source>
        <strain evidence="1 2">S356</strain>
    </source>
</reference>
<proteinExistence type="predicted"/>
<accession>A0ABU3LH18</accession>
<comment type="caution">
    <text evidence="1">The sequence shown here is derived from an EMBL/GenBank/DDBJ whole genome shotgun (WGS) entry which is preliminary data.</text>
</comment>
<gene>
    <name evidence="1" type="ORF">RQM59_08220</name>
</gene>
<keyword evidence="2" id="KW-1185">Reference proteome</keyword>